<evidence type="ECO:0000256" key="1">
    <source>
        <dbReference type="SAM" id="Phobius"/>
    </source>
</evidence>
<keyword evidence="1" id="KW-0812">Transmembrane</keyword>
<accession>A0A3D9D5Q3</accession>
<keyword evidence="3" id="KW-1185">Reference proteome</keyword>
<dbReference type="Proteomes" id="UP000256326">
    <property type="component" value="Unassembled WGS sequence"/>
</dbReference>
<feature type="transmembrane region" description="Helical" evidence="1">
    <location>
        <begin position="20"/>
        <end position="37"/>
    </location>
</feature>
<organism evidence="2 3">
    <name type="scientific">Epilithonimonas hispanica</name>
    <dbReference type="NCBI Taxonomy" id="358687"/>
    <lineage>
        <taxon>Bacteria</taxon>
        <taxon>Pseudomonadati</taxon>
        <taxon>Bacteroidota</taxon>
        <taxon>Flavobacteriia</taxon>
        <taxon>Flavobacteriales</taxon>
        <taxon>Weeksellaceae</taxon>
        <taxon>Chryseobacterium group</taxon>
        <taxon>Epilithonimonas</taxon>
    </lineage>
</organism>
<comment type="caution">
    <text evidence="2">The sequence shown here is derived from an EMBL/GenBank/DDBJ whole genome shotgun (WGS) entry which is preliminary data.</text>
</comment>
<evidence type="ECO:0000313" key="3">
    <source>
        <dbReference type="Proteomes" id="UP000256326"/>
    </source>
</evidence>
<reference evidence="2 3" key="1">
    <citation type="journal article" date="2006" name="Int. J. Syst. Evol. Microbiol.">
        <title>Chryseobacterium hispanicum sp. nov., isolated from the drinking water distribution system of Sevilla, Spain.</title>
        <authorList>
            <person name="Gallego V."/>
            <person name="Garcia M.T."/>
            <person name="Ventosa A."/>
        </authorList>
    </citation>
    <scope>NUCLEOTIDE SEQUENCE [LARGE SCALE GENOMIC DNA]</scope>
    <source>
        <strain evidence="2 3">KCTC 22104</strain>
    </source>
</reference>
<name>A0A3D9D5Q3_9FLAO</name>
<evidence type="ECO:0000313" key="2">
    <source>
        <dbReference type="EMBL" id="REC73278.1"/>
    </source>
</evidence>
<keyword evidence="1" id="KW-1133">Transmembrane helix</keyword>
<protein>
    <submittedName>
        <fullName evidence="2">Uncharacterized protein</fullName>
    </submittedName>
</protein>
<dbReference type="EMBL" id="QNUG01000001">
    <property type="protein sequence ID" value="REC73278.1"/>
    <property type="molecule type" value="Genomic_DNA"/>
</dbReference>
<dbReference type="RefSeq" id="WP_116031632.1">
    <property type="nucleotide sequence ID" value="NZ_QNUG01000001.1"/>
</dbReference>
<proteinExistence type="predicted"/>
<sequence>MHRIIIKKLLTLKLIEMKNFYYYLIGFALLTVLGIYSCDREKLIENADHNSSEVIEKGFSKINIDFITTAGKPYEAKRFVISNGTFYKEYSNITSIKNEIVPNNCSYRFVWHSGEYDTQDQLTLDLANKVYDFNFYCLDRNKTVSRVEPYVLIEEKDANAKLTYEWNESTNELTYSLDRKPGKIVDIVTWIDTKLLELPNYGLTSLGKNAEAMIGKDASVCFPPNVNLTISWGSAMESSDKKVNTVKLKFEKIPDNYTFVGIREATDNGYILPEPSTDFDKAKRIELLDANGKKIESKYIYPQFAVPNGLYYMTPNYISESEFYCPTIPVKVENNKASIFEYYPIKKNDLKPNTFHLVAEYYHTITNVKANFSDNKIQISGKAKQTKATNYSNYYYGVIVLDTKTKLKKINNLEKGIVSVLKQNNDYSIKYKDGLQIVSLRIPYSSDNFIVETDKL</sequence>
<gene>
    <name evidence="2" type="ORF">DRF58_00560</name>
</gene>
<keyword evidence="1" id="KW-0472">Membrane</keyword>
<dbReference type="AlphaFoldDB" id="A0A3D9D5Q3"/>